<dbReference type="Proteomes" id="UP000185207">
    <property type="component" value="Unassembled WGS sequence"/>
</dbReference>
<gene>
    <name evidence="1" type="ORF">SAMN05444409_2387</name>
</gene>
<keyword evidence="2" id="KW-1185">Reference proteome</keyword>
<dbReference type="RefSeq" id="WP_074235444.1">
    <property type="nucleotide sequence ID" value="NZ_FSRK01000001.1"/>
</dbReference>
<dbReference type="AlphaFoldDB" id="A0A1N6HCS7"/>
<protein>
    <recommendedName>
        <fullName evidence="3">Cthe-2314-like HEPN domain-containing protein</fullName>
    </recommendedName>
</protein>
<dbReference type="OrthoDB" id="1550510at2"/>
<evidence type="ECO:0008006" key="3">
    <source>
        <dbReference type="Google" id="ProtNLM"/>
    </source>
</evidence>
<reference evidence="2" key="1">
    <citation type="submission" date="2016-11" db="EMBL/GenBank/DDBJ databases">
        <authorList>
            <person name="Varghese N."/>
            <person name="Submissions S."/>
        </authorList>
    </citation>
    <scope>NUCLEOTIDE SEQUENCE [LARGE SCALE GENOMIC DNA]</scope>
    <source>
        <strain evidence="2">DSM 27623</strain>
    </source>
</reference>
<proteinExistence type="predicted"/>
<name>A0A1N6HCS7_9FLAO</name>
<dbReference type="EMBL" id="FSRK01000001">
    <property type="protein sequence ID" value="SIO17553.1"/>
    <property type="molecule type" value="Genomic_DNA"/>
</dbReference>
<evidence type="ECO:0000313" key="2">
    <source>
        <dbReference type="Proteomes" id="UP000185207"/>
    </source>
</evidence>
<dbReference type="STRING" id="1416779.SAMN05444409_2387"/>
<accession>A0A1N6HCS7</accession>
<organism evidence="1 2">
    <name type="scientific">Epilithonimonas zeae</name>
    <dbReference type="NCBI Taxonomy" id="1416779"/>
    <lineage>
        <taxon>Bacteria</taxon>
        <taxon>Pseudomonadati</taxon>
        <taxon>Bacteroidota</taxon>
        <taxon>Flavobacteriia</taxon>
        <taxon>Flavobacteriales</taxon>
        <taxon>Weeksellaceae</taxon>
        <taxon>Chryseobacterium group</taxon>
        <taxon>Epilithonimonas</taxon>
    </lineage>
</organism>
<evidence type="ECO:0000313" key="1">
    <source>
        <dbReference type="EMBL" id="SIO17553.1"/>
    </source>
</evidence>
<sequence>MNELIKTESDVENFEKNLSSYSKSKTGTDLPYLNLVTAFQKFSKYDIHGKRTFTALMDLKLNFIALLVENFLSGAIWNNQNNIKNDESNNILENPSLFIQRIEIHHLNSNYIVRYRAMWDKIMGFFVLFDSEEKFKIFNSSKSRKKAFKKLADEIDFLDPEYVNNILGHIQSFDDKFRTSEVHRFGSLRKYSFLENPFDKPEFIELRDSWNYLLDTLTEIDKIISAVK</sequence>